<dbReference type="NCBIfam" id="TIGR00254">
    <property type="entry name" value="GGDEF"/>
    <property type="match status" value="1"/>
</dbReference>
<evidence type="ECO:0000256" key="1">
    <source>
        <dbReference type="ARBA" id="ARBA00022679"/>
    </source>
</evidence>
<dbReference type="InterPro" id="IPR000160">
    <property type="entry name" value="GGDEF_dom"/>
</dbReference>
<dbReference type="PIRSF" id="PIRSF005925">
    <property type="entry name" value="Dos"/>
    <property type="match status" value="1"/>
</dbReference>
<dbReference type="InterPro" id="IPR035919">
    <property type="entry name" value="EAL_sf"/>
</dbReference>
<evidence type="ECO:0000259" key="5">
    <source>
        <dbReference type="PROSITE" id="PS50113"/>
    </source>
</evidence>
<dbReference type="Pfam" id="PF00072">
    <property type="entry name" value="Response_reg"/>
    <property type="match status" value="1"/>
</dbReference>
<dbReference type="SMART" id="SM00065">
    <property type="entry name" value="GAF"/>
    <property type="match status" value="1"/>
</dbReference>
<name>A0A1J5RSF4_9ZZZZ</name>
<dbReference type="InterPro" id="IPR029016">
    <property type="entry name" value="GAF-like_dom_sf"/>
</dbReference>
<dbReference type="Gene3D" id="3.30.70.270">
    <property type="match status" value="1"/>
</dbReference>
<sequence length="1001" mass="110297">MSEASADRIALLLVDDRPENLAALEAVLGNQGVELVMAASGNDALRHTLKQDFALVLLDVQMPGMDGFETAELMRANPKTRHLPIIFVTAGMKELQLQFKGYELGAVDYLMKPFEPLILQGKVKVFCELYRQRRLIEASQQQLEAKIKQRVAQLRESEERFRLLATHAPVGIYQLDGRGRCLFVNQRWCEIAGLSAEQAAGTGWTATQHPDDRERIAAAFAAGREWTMDYRFLRPDGTIAWVTGSAVTLRDEHGAITGFLGNELDITARKRSEQWERRRSLAMDRLAQGAPLSEILQVIAAGVEQQADGLACAILAIDESDGRLVCAAATSPLQPGPGIAIGADVACAWAAQRGERAQVDDIASQPGCAACPARAPGRGQKFCWSEPIRSISGEVLGVFAFHRRKSADTAADEAQLMHEAAQLAGLAIERKRTENELQIAASVHRGIGEAIMVTDADNRIIAVNPAFTRLTGYSPLEAIGQTPGLLKSGRHERAYYEEMWQSLARTGRWQGEIWNRRKNGEEYPEWLSINTLDDGQGKVLRRISLFSDITEQKRAEETIWRQANYDHLTDLPNRRLFQDRLQQEIMKAQRAGLHLALLFIDLDRFKEVNDTLGHQAGDLLLIQAAHRIGECVRTTDTVARLGGDEFTVIMSELADTDRVGEVAQTMLAALATPFELNGELAYVSASIGITIYPNDAEDLESLLKNADQAMYSAKEQGRNSFSYFTGSMQATAQKRLQLSNDLHGALAANQLEVYFQPIVDLASGRIVKAEALLRWNHPLFGMIHPSQFIAIAEDTGLISELGDWVFRESANMVKRWHGSGALGAAGTGLVQISVNKSPRQFLTGNTHETWVAYLKEIGLPARCINIEITEGLLLDDRPEVANKLTLFGDAGMRISLDDFGTGYSAMSYLKKFRIDYLKIDQSFVRDLAADPGDKAIAEAIIVMAHKLGIKVIAEGVETAEQRAILMAAGCDFGQGFLFSRPCTAAAFEALWSQGPLPEDRA</sequence>
<keyword evidence="1" id="KW-0808">Transferase</keyword>
<feature type="domain" description="EAL" evidence="6">
    <location>
        <begin position="735"/>
        <end position="995"/>
    </location>
</feature>
<dbReference type="PANTHER" id="PTHR44757">
    <property type="entry name" value="DIGUANYLATE CYCLASE DGCP"/>
    <property type="match status" value="1"/>
</dbReference>
<dbReference type="SMART" id="SM00086">
    <property type="entry name" value="PAC"/>
    <property type="match status" value="2"/>
</dbReference>
<dbReference type="NCBIfam" id="TIGR00229">
    <property type="entry name" value="sensory_box"/>
    <property type="match status" value="2"/>
</dbReference>
<dbReference type="GO" id="GO:0000160">
    <property type="term" value="P:phosphorelay signal transduction system"/>
    <property type="evidence" value="ECO:0007669"/>
    <property type="project" value="InterPro"/>
</dbReference>
<dbReference type="SUPFAM" id="SSF55073">
    <property type="entry name" value="Nucleotide cyclase"/>
    <property type="match status" value="1"/>
</dbReference>
<dbReference type="Gene3D" id="3.30.450.20">
    <property type="entry name" value="PAS domain"/>
    <property type="match status" value="2"/>
</dbReference>
<dbReference type="SMART" id="SM00052">
    <property type="entry name" value="EAL"/>
    <property type="match status" value="1"/>
</dbReference>
<feature type="domain" description="GGDEF" evidence="7">
    <location>
        <begin position="593"/>
        <end position="726"/>
    </location>
</feature>
<dbReference type="InterPro" id="IPR011006">
    <property type="entry name" value="CheY-like_superfamily"/>
</dbReference>
<dbReference type="InterPro" id="IPR035965">
    <property type="entry name" value="PAS-like_dom_sf"/>
</dbReference>
<dbReference type="InterPro" id="IPR043128">
    <property type="entry name" value="Rev_trsase/Diguanyl_cyclase"/>
</dbReference>
<dbReference type="InterPro" id="IPR013655">
    <property type="entry name" value="PAS_fold_3"/>
</dbReference>
<dbReference type="CDD" id="cd00130">
    <property type="entry name" value="PAS"/>
    <property type="match status" value="2"/>
</dbReference>
<accession>A0A1J5RSF4</accession>
<dbReference type="Pfam" id="PF13426">
    <property type="entry name" value="PAS_9"/>
    <property type="match status" value="1"/>
</dbReference>
<dbReference type="InterPro" id="IPR000700">
    <property type="entry name" value="PAS-assoc_C"/>
</dbReference>
<evidence type="ECO:0000259" key="4">
    <source>
        <dbReference type="PROSITE" id="PS50112"/>
    </source>
</evidence>
<evidence type="ECO:0000259" key="3">
    <source>
        <dbReference type="PROSITE" id="PS50110"/>
    </source>
</evidence>
<dbReference type="EMBL" id="MLJW01000108">
    <property type="protein sequence ID" value="OIQ99232.1"/>
    <property type="molecule type" value="Genomic_DNA"/>
</dbReference>
<proteinExistence type="predicted"/>
<keyword evidence="8" id="KW-0378">Hydrolase</keyword>
<dbReference type="InterPro" id="IPR003018">
    <property type="entry name" value="GAF"/>
</dbReference>
<feature type="domain" description="PAC" evidence="5">
    <location>
        <begin position="226"/>
        <end position="278"/>
    </location>
</feature>
<dbReference type="PROSITE" id="PS50110">
    <property type="entry name" value="RESPONSE_REGULATORY"/>
    <property type="match status" value="1"/>
</dbReference>
<dbReference type="InterPro" id="IPR012226">
    <property type="entry name" value="Diguanyl_cyclase/Pdiesterase"/>
</dbReference>
<dbReference type="SUPFAM" id="SSF55781">
    <property type="entry name" value="GAF domain-like"/>
    <property type="match status" value="1"/>
</dbReference>
<dbReference type="SUPFAM" id="SSF52172">
    <property type="entry name" value="CheY-like"/>
    <property type="match status" value="1"/>
</dbReference>
<dbReference type="SUPFAM" id="SSF55785">
    <property type="entry name" value="PYP-like sensor domain (PAS domain)"/>
    <property type="match status" value="2"/>
</dbReference>
<dbReference type="InterPro" id="IPR029787">
    <property type="entry name" value="Nucleotide_cyclase"/>
</dbReference>
<evidence type="ECO:0000256" key="2">
    <source>
        <dbReference type="ARBA" id="ARBA00022777"/>
    </source>
</evidence>
<dbReference type="PANTHER" id="PTHR44757:SF2">
    <property type="entry name" value="BIOFILM ARCHITECTURE MAINTENANCE PROTEIN MBAA"/>
    <property type="match status" value="1"/>
</dbReference>
<evidence type="ECO:0000259" key="6">
    <source>
        <dbReference type="PROSITE" id="PS50883"/>
    </source>
</evidence>
<feature type="domain" description="PAS" evidence="4">
    <location>
        <begin position="157"/>
        <end position="216"/>
    </location>
</feature>
<gene>
    <name evidence="8" type="primary">gmr_101</name>
    <name evidence="8" type="ORF">GALL_186400</name>
</gene>
<evidence type="ECO:0000259" key="7">
    <source>
        <dbReference type="PROSITE" id="PS50887"/>
    </source>
</evidence>
<keyword evidence="2" id="KW-0418">Kinase</keyword>
<dbReference type="Gene3D" id="3.40.50.2300">
    <property type="match status" value="1"/>
</dbReference>
<reference evidence="8" key="1">
    <citation type="submission" date="2016-10" db="EMBL/GenBank/DDBJ databases">
        <title>Sequence of Gallionella enrichment culture.</title>
        <authorList>
            <person name="Poehlein A."/>
            <person name="Muehling M."/>
            <person name="Daniel R."/>
        </authorList>
    </citation>
    <scope>NUCLEOTIDE SEQUENCE</scope>
</reference>
<dbReference type="PROSITE" id="PS50113">
    <property type="entry name" value="PAC"/>
    <property type="match status" value="2"/>
</dbReference>
<feature type="domain" description="Response regulatory" evidence="3">
    <location>
        <begin position="10"/>
        <end position="127"/>
    </location>
</feature>
<dbReference type="GO" id="GO:0071111">
    <property type="term" value="F:cyclic-guanylate-specific phosphodiesterase activity"/>
    <property type="evidence" value="ECO:0007669"/>
    <property type="project" value="UniProtKB-EC"/>
</dbReference>
<dbReference type="Pfam" id="PF13185">
    <property type="entry name" value="GAF_2"/>
    <property type="match status" value="1"/>
</dbReference>
<dbReference type="InterPro" id="IPR001633">
    <property type="entry name" value="EAL_dom"/>
</dbReference>
<dbReference type="AlphaFoldDB" id="A0A1J5RSF4"/>
<protein>
    <submittedName>
        <fullName evidence="8">Cyclic di-GMP phosphodiesterase Gmr</fullName>
        <ecNumber evidence="8">3.1.4.52</ecNumber>
    </submittedName>
</protein>
<dbReference type="GO" id="GO:0016301">
    <property type="term" value="F:kinase activity"/>
    <property type="evidence" value="ECO:0007669"/>
    <property type="project" value="UniProtKB-KW"/>
</dbReference>
<dbReference type="PROSITE" id="PS50883">
    <property type="entry name" value="EAL"/>
    <property type="match status" value="1"/>
</dbReference>
<dbReference type="FunFam" id="3.30.70.270:FF:000001">
    <property type="entry name" value="Diguanylate cyclase domain protein"/>
    <property type="match status" value="1"/>
</dbReference>
<dbReference type="CDD" id="cd01948">
    <property type="entry name" value="EAL"/>
    <property type="match status" value="1"/>
</dbReference>
<dbReference type="SUPFAM" id="SSF141868">
    <property type="entry name" value="EAL domain-like"/>
    <property type="match status" value="1"/>
</dbReference>
<dbReference type="PROSITE" id="PS50112">
    <property type="entry name" value="PAS"/>
    <property type="match status" value="2"/>
</dbReference>
<dbReference type="Pfam" id="PF00563">
    <property type="entry name" value="EAL"/>
    <property type="match status" value="1"/>
</dbReference>
<dbReference type="Pfam" id="PF00990">
    <property type="entry name" value="GGDEF"/>
    <property type="match status" value="1"/>
</dbReference>
<feature type="domain" description="PAS" evidence="4">
    <location>
        <begin position="435"/>
        <end position="482"/>
    </location>
</feature>
<dbReference type="SMART" id="SM00448">
    <property type="entry name" value="REC"/>
    <property type="match status" value="1"/>
</dbReference>
<dbReference type="SMART" id="SM00091">
    <property type="entry name" value="PAS"/>
    <property type="match status" value="2"/>
</dbReference>
<dbReference type="InterPro" id="IPR001610">
    <property type="entry name" value="PAC"/>
</dbReference>
<dbReference type="SMART" id="SM00267">
    <property type="entry name" value="GGDEF"/>
    <property type="match status" value="1"/>
</dbReference>
<dbReference type="CDD" id="cd01949">
    <property type="entry name" value="GGDEF"/>
    <property type="match status" value="1"/>
</dbReference>
<dbReference type="InterPro" id="IPR001789">
    <property type="entry name" value="Sig_transdc_resp-reg_receiver"/>
</dbReference>
<dbReference type="Pfam" id="PF08447">
    <property type="entry name" value="PAS_3"/>
    <property type="match status" value="1"/>
</dbReference>
<dbReference type="Gene3D" id="3.30.450.40">
    <property type="match status" value="1"/>
</dbReference>
<feature type="domain" description="PAC" evidence="5">
    <location>
        <begin position="509"/>
        <end position="561"/>
    </location>
</feature>
<organism evidence="8">
    <name type="scientific">mine drainage metagenome</name>
    <dbReference type="NCBI Taxonomy" id="410659"/>
    <lineage>
        <taxon>unclassified sequences</taxon>
        <taxon>metagenomes</taxon>
        <taxon>ecological metagenomes</taxon>
    </lineage>
</organism>
<evidence type="ECO:0000313" key="8">
    <source>
        <dbReference type="EMBL" id="OIQ99232.1"/>
    </source>
</evidence>
<dbReference type="InterPro" id="IPR000014">
    <property type="entry name" value="PAS"/>
</dbReference>
<dbReference type="InterPro" id="IPR052155">
    <property type="entry name" value="Biofilm_reg_signaling"/>
</dbReference>
<dbReference type="PROSITE" id="PS50887">
    <property type="entry name" value="GGDEF"/>
    <property type="match status" value="1"/>
</dbReference>
<dbReference type="Gene3D" id="3.20.20.450">
    <property type="entry name" value="EAL domain"/>
    <property type="match status" value="1"/>
</dbReference>
<comment type="caution">
    <text evidence="8">The sequence shown here is derived from an EMBL/GenBank/DDBJ whole genome shotgun (WGS) entry which is preliminary data.</text>
</comment>
<dbReference type="EC" id="3.1.4.52" evidence="8"/>